<dbReference type="EMBL" id="BGPR01000049">
    <property type="protein sequence ID" value="GBL86607.1"/>
    <property type="molecule type" value="Genomic_DNA"/>
</dbReference>
<dbReference type="AlphaFoldDB" id="A0A4Y2B468"/>
<accession>A0A4Y2B468</accession>
<comment type="caution">
    <text evidence="1">The sequence shown here is derived from an EMBL/GenBank/DDBJ whole genome shotgun (WGS) entry which is preliminary data.</text>
</comment>
<protein>
    <submittedName>
        <fullName evidence="1">Uncharacterized protein</fullName>
    </submittedName>
</protein>
<proteinExistence type="predicted"/>
<evidence type="ECO:0000313" key="1">
    <source>
        <dbReference type="EMBL" id="GBL86607.1"/>
    </source>
</evidence>
<reference evidence="1 2" key="1">
    <citation type="journal article" date="2019" name="Sci. Rep.">
        <title>Orb-weaving spider Araneus ventricosus genome elucidates the spidroin gene catalogue.</title>
        <authorList>
            <person name="Kono N."/>
            <person name="Nakamura H."/>
            <person name="Ohtoshi R."/>
            <person name="Moran D.A.P."/>
            <person name="Shinohara A."/>
            <person name="Yoshida Y."/>
            <person name="Fujiwara M."/>
            <person name="Mori M."/>
            <person name="Tomita M."/>
            <person name="Arakawa K."/>
        </authorList>
    </citation>
    <scope>NUCLEOTIDE SEQUENCE [LARGE SCALE GENOMIC DNA]</scope>
</reference>
<dbReference type="Proteomes" id="UP000499080">
    <property type="component" value="Unassembled WGS sequence"/>
</dbReference>
<name>A0A4Y2B468_ARAVE</name>
<organism evidence="1 2">
    <name type="scientific">Araneus ventricosus</name>
    <name type="common">Orbweaver spider</name>
    <name type="synonym">Epeira ventricosa</name>
    <dbReference type="NCBI Taxonomy" id="182803"/>
    <lineage>
        <taxon>Eukaryota</taxon>
        <taxon>Metazoa</taxon>
        <taxon>Ecdysozoa</taxon>
        <taxon>Arthropoda</taxon>
        <taxon>Chelicerata</taxon>
        <taxon>Arachnida</taxon>
        <taxon>Araneae</taxon>
        <taxon>Araneomorphae</taxon>
        <taxon>Entelegynae</taxon>
        <taxon>Araneoidea</taxon>
        <taxon>Araneidae</taxon>
        <taxon>Araneus</taxon>
    </lineage>
</organism>
<sequence length="86" mass="9653">MARSLLQNRRVPGSKPNLIEDPSCRWACFKPNLRSYATCPPAGAVRKFGERMPAQVLSSDSYSRLQVPSQNKTCVASERDVNTEWP</sequence>
<evidence type="ECO:0000313" key="2">
    <source>
        <dbReference type="Proteomes" id="UP000499080"/>
    </source>
</evidence>
<gene>
    <name evidence="1" type="ORF">AVEN_194856_1</name>
</gene>
<keyword evidence="2" id="KW-1185">Reference proteome</keyword>